<accession>A0A2P6MYI0</accession>
<dbReference type="OrthoDB" id="273632at2759"/>
<dbReference type="InterPro" id="IPR029071">
    <property type="entry name" value="Ubiquitin-like_domsf"/>
</dbReference>
<organism evidence="2 3">
    <name type="scientific">Planoprotostelium fungivorum</name>
    <dbReference type="NCBI Taxonomy" id="1890364"/>
    <lineage>
        <taxon>Eukaryota</taxon>
        <taxon>Amoebozoa</taxon>
        <taxon>Evosea</taxon>
        <taxon>Variosea</taxon>
        <taxon>Cavosteliida</taxon>
        <taxon>Cavosteliaceae</taxon>
        <taxon>Planoprotostelium</taxon>
    </lineage>
</organism>
<reference evidence="2 3" key="1">
    <citation type="journal article" date="2018" name="Genome Biol. Evol.">
        <title>Multiple Roots of Fruiting Body Formation in Amoebozoa.</title>
        <authorList>
            <person name="Hillmann F."/>
            <person name="Forbes G."/>
            <person name="Novohradska S."/>
            <person name="Ferling I."/>
            <person name="Riege K."/>
            <person name="Groth M."/>
            <person name="Westermann M."/>
            <person name="Marz M."/>
            <person name="Spaller T."/>
            <person name="Winckler T."/>
            <person name="Schaap P."/>
            <person name="Glockner G."/>
        </authorList>
    </citation>
    <scope>NUCLEOTIDE SEQUENCE [LARGE SCALE GENOMIC DNA]</scope>
    <source>
        <strain evidence="2 3">Jena</strain>
    </source>
</reference>
<dbReference type="EMBL" id="MDYQ01000303">
    <property type="protein sequence ID" value="PRP76762.1"/>
    <property type="molecule type" value="Genomic_DNA"/>
</dbReference>
<name>A0A2P6MYI0_9EUKA</name>
<proteinExistence type="predicted"/>
<comment type="caution">
    <text evidence="2">The sequence shown here is derived from an EMBL/GenBank/DDBJ whole genome shotgun (WGS) entry which is preliminary data.</text>
</comment>
<gene>
    <name evidence="2" type="ORF">PROFUN_14887</name>
</gene>
<protein>
    <recommendedName>
        <fullName evidence="1">Ubiquitin-like domain-containing protein</fullName>
    </recommendedName>
</protein>
<dbReference type="Pfam" id="PF00240">
    <property type="entry name" value="ubiquitin"/>
    <property type="match status" value="1"/>
</dbReference>
<evidence type="ECO:0000313" key="2">
    <source>
        <dbReference type="EMBL" id="PRP76762.1"/>
    </source>
</evidence>
<dbReference type="InterPro" id="IPR000626">
    <property type="entry name" value="Ubiquitin-like_dom"/>
</dbReference>
<evidence type="ECO:0000259" key="1">
    <source>
        <dbReference type="PROSITE" id="PS50053"/>
    </source>
</evidence>
<sequence>MASLKLNLGTTGHDHTESADTKVTIDFALPDGSSYSLQTKKDATVEFLKSALDKEKGLPFDKTTLSYEGKKMLDPLSLVDVVPNLGSSLKLKVESQ</sequence>
<dbReference type="PANTHER" id="PTHR41749:SF1">
    <property type="entry name" value="UBIQUITIN-LIKE DOMAIN-CONTAINING PROTEIN"/>
    <property type="match status" value="1"/>
</dbReference>
<dbReference type="Gene3D" id="3.10.20.90">
    <property type="entry name" value="Phosphatidylinositol 3-kinase Catalytic Subunit, Chain A, domain 1"/>
    <property type="match status" value="1"/>
</dbReference>
<evidence type="ECO:0000313" key="3">
    <source>
        <dbReference type="Proteomes" id="UP000241769"/>
    </source>
</evidence>
<dbReference type="CDD" id="cd17039">
    <property type="entry name" value="Ubl_ubiquitin_like"/>
    <property type="match status" value="1"/>
</dbReference>
<dbReference type="PROSITE" id="PS50053">
    <property type="entry name" value="UBIQUITIN_2"/>
    <property type="match status" value="1"/>
</dbReference>
<dbReference type="PANTHER" id="PTHR41749">
    <property type="entry name" value="UBIQUITIN-LIKE DOMAIN-CONTAINING PROTEIN"/>
    <property type="match status" value="1"/>
</dbReference>
<dbReference type="Proteomes" id="UP000241769">
    <property type="component" value="Unassembled WGS sequence"/>
</dbReference>
<dbReference type="AlphaFoldDB" id="A0A2P6MYI0"/>
<dbReference type="InParanoid" id="A0A2P6MYI0"/>
<dbReference type="SUPFAM" id="SSF54236">
    <property type="entry name" value="Ubiquitin-like"/>
    <property type="match status" value="1"/>
</dbReference>
<feature type="domain" description="Ubiquitin-like" evidence="1">
    <location>
        <begin position="23"/>
        <end position="96"/>
    </location>
</feature>
<keyword evidence="3" id="KW-1185">Reference proteome</keyword>